<reference evidence="3 4" key="1">
    <citation type="submission" date="2016-10" db="EMBL/GenBank/DDBJ databases">
        <authorList>
            <person name="de Groot N.N."/>
        </authorList>
    </citation>
    <scope>NUCLEOTIDE SEQUENCE [LARGE SCALE GENOMIC DNA]</scope>
    <source>
        <strain evidence="3 4">DSM 21632</strain>
    </source>
</reference>
<dbReference type="GO" id="GO:0016616">
    <property type="term" value="F:oxidoreductase activity, acting on the CH-OH group of donors, NAD or NADP as acceptor"/>
    <property type="evidence" value="ECO:0007669"/>
    <property type="project" value="TreeGrafter"/>
</dbReference>
<dbReference type="GO" id="GO:0048038">
    <property type="term" value="F:quinone binding"/>
    <property type="evidence" value="ECO:0007669"/>
    <property type="project" value="TreeGrafter"/>
</dbReference>
<dbReference type="InterPro" id="IPR036291">
    <property type="entry name" value="NAD(P)-bd_dom_sf"/>
</dbReference>
<sequence>MRLKHKTALITGGSSGIGGAIAAAFAKEGASVMVAARTEEALRKKAQELTKWNGSINYIAGDVSNERDVKHIVQTTKKLFGSIDILVNAAGITMVSPSEELHINEWNKCMDINATGTFLMSQETGRQMIEQHTGGKIINITSIAAHAGIPQRAAYAASKGAVRQLTETLALEWGKYNIQVNAISPGYVQTPLFNELAEKGEHNVTQLENRIPLGRLAYPEDIAGPATFLASSESDYVTGVILKTDGGWLVNGHLSAH</sequence>
<dbReference type="InterPro" id="IPR002347">
    <property type="entry name" value="SDR_fam"/>
</dbReference>
<gene>
    <name evidence="3" type="ORF">SAMN05192534_1119</name>
</gene>
<dbReference type="RefSeq" id="WP_091273562.1">
    <property type="nucleotide sequence ID" value="NZ_FNDK01000011.1"/>
</dbReference>
<accession>A0A1G8F2K7</accession>
<organism evidence="3 4">
    <name type="scientific">Alteribacillus persepolensis</name>
    <dbReference type="NCBI Taxonomy" id="568899"/>
    <lineage>
        <taxon>Bacteria</taxon>
        <taxon>Bacillati</taxon>
        <taxon>Bacillota</taxon>
        <taxon>Bacilli</taxon>
        <taxon>Bacillales</taxon>
        <taxon>Bacillaceae</taxon>
        <taxon>Alteribacillus</taxon>
    </lineage>
</organism>
<dbReference type="Pfam" id="PF13561">
    <property type="entry name" value="adh_short_C2"/>
    <property type="match status" value="1"/>
</dbReference>
<proteinExistence type="inferred from homology"/>
<dbReference type="PRINTS" id="PR00081">
    <property type="entry name" value="GDHRDH"/>
</dbReference>
<dbReference type="EMBL" id="FNDK01000011">
    <property type="protein sequence ID" value="SDH76328.1"/>
    <property type="molecule type" value="Genomic_DNA"/>
</dbReference>
<comment type="similarity">
    <text evidence="1">Belongs to the short-chain dehydrogenases/reductases (SDR) family.</text>
</comment>
<dbReference type="GO" id="GO:0008206">
    <property type="term" value="P:bile acid metabolic process"/>
    <property type="evidence" value="ECO:0007669"/>
    <property type="project" value="UniProtKB-ARBA"/>
</dbReference>
<keyword evidence="4" id="KW-1185">Reference proteome</keyword>
<dbReference type="OrthoDB" id="9803333at2"/>
<dbReference type="NCBIfam" id="NF005559">
    <property type="entry name" value="PRK07231.1"/>
    <property type="match status" value="1"/>
</dbReference>
<dbReference type="SUPFAM" id="SSF51735">
    <property type="entry name" value="NAD(P)-binding Rossmann-fold domains"/>
    <property type="match status" value="1"/>
</dbReference>
<keyword evidence="2" id="KW-0560">Oxidoreductase</keyword>
<evidence type="ECO:0000313" key="4">
    <source>
        <dbReference type="Proteomes" id="UP000199163"/>
    </source>
</evidence>
<dbReference type="STRING" id="568899.SAMN05192534_1119"/>
<dbReference type="InterPro" id="IPR020904">
    <property type="entry name" value="Sc_DH/Rdtase_CS"/>
</dbReference>
<dbReference type="PROSITE" id="PS00061">
    <property type="entry name" value="ADH_SHORT"/>
    <property type="match status" value="1"/>
</dbReference>
<dbReference type="PRINTS" id="PR00080">
    <property type="entry name" value="SDRFAMILY"/>
</dbReference>
<evidence type="ECO:0000256" key="1">
    <source>
        <dbReference type="ARBA" id="ARBA00006484"/>
    </source>
</evidence>
<protein>
    <submittedName>
        <fullName evidence="3">Gluconate 5-dehydrogenase</fullName>
    </submittedName>
</protein>
<dbReference type="Proteomes" id="UP000199163">
    <property type="component" value="Unassembled WGS sequence"/>
</dbReference>
<dbReference type="FunFam" id="3.40.50.720:FF:000084">
    <property type="entry name" value="Short-chain dehydrogenase reductase"/>
    <property type="match status" value="1"/>
</dbReference>
<name>A0A1G8F2K7_9BACI</name>
<evidence type="ECO:0000313" key="3">
    <source>
        <dbReference type="EMBL" id="SDH76328.1"/>
    </source>
</evidence>
<dbReference type="PANTHER" id="PTHR42760:SF133">
    <property type="entry name" value="3-OXOACYL-[ACYL-CARRIER-PROTEIN] REDUCTASE"/>
    <property type="match status" value="1"/>
</dbReference>
<dbReference type="PANTHER" id="PTHR42760">
    <property type="entry name" value="SHORT-CHAIN DEHYDROGENASES/REDUCTASES FAMILY MEMBER"/>
    <property type="match status" value="1"/>
</dbReference>
<dbReference type="AlphaFoldDB" id="A0A1G8F2K7"/>
<evidence type="ECO:0000256" key="2">
    <source>
        <dbReference type="ARBA" id="ARBA00023002"/>
    </source>
</evidence>
<dbReference type="GO" id="GO:0006633">
    <property type="term" value="P:fatty acid biosynthetic process"/>
    <property type="evidence" value="ECO:0007669"/>
    <property type="project" value="TreeGrafter"/>
</dbReference>
<dbReference type="Gene3D" id="3.40.50.720">
    <property type="entry name" value="NAD(P)-binding Rossmann-like Domain"/>
    <property type="match status" value="1"/>
</dbReference>